<dbReference type="AlphaFoldDB" id="A0A563EX58"/>
<evidence type="ECO:0000313" key="6">
    <source>
        <dbReference type="Proteomes" id="UP000316639"/>
    </source>
</evidence>
<gene>
    <name evidence="5" type="ORF">FKR81_11785</name>
</gene>
<evidence type="ECO:0000256" key="2">
    <source>
        <dbReference type="ARBA" id="ARBA00023125"/>
    </source>
</evidence>
<sequence length="221" mass="24672">MSECQHSDMLQPAQRRGLAGEAADRVREAIFAGVFPPGAALKEVELAQNLQVSRGSVREGLGILEREGLVVSEWHKGTWVRSLSPQDVDELYTLRNALDNLAMRTAAAKNDARQFDALDKIVDEMRTARREELVALDMRFHDAVYAATGHARLTEAWRAIRNQIHLFLLTRIQGDDDYGTIIAPEHAALVAALRSGDGERAVALAEEHLRGSYDKLHQLRR</sequence>
<dbReference type="InterPro" id="IPR000524">
    <property type="entry name" value="Tscrpt_reg_HTH_GntR"/>
</dbReference>
<dbReference type="InterPro" id="IPR036390">
    <property type="entry name" value="WH_DNA-bd_sf"/>
</dbReference>
<dbReference type="Gene3D" id="1.10.10.10">
    <property type="entry name" value="Winged helix-like DNA-binding domain superfamily/Winged helix DNA-binding domain"/>
    <property type="match status" value="1"/>
</dbReference>
<keyword evidence="6" id="KW-1185">Reference proteome</keyword>
<accession>A0A563EX58</accession>
<keyword evidence="3" id="KW-0804">Transcription</keyword>
<dbReference type="InterPro" id="IPR008920">
    <property type="entry name" value="TF_FadR/GntR_C"/>
</dbReference>
<comment type="caution">
    <text evidence="5">The sequence shown here is derived from an EMBL/GenBank/DDBJ whole genome shotgun (WGS) entry which is preliminary data.</text>
</comment>
<feature type="domain" description="HTH gntR-type" evidence="4">
    <location>
        <begin position="16"/>
        <end position="83"/>
    </location>
</feature>
<dbReference type="Pfam" id="PF00392">
    <property type="entry name" value="GntR"/>
    <property type="match status" value="1"/>
</dbReference>
<dbReference type="SUPFAM" id="SSF46785">
    <property type="entry name" value="Winged helix' DNA-binding domain"/>
    <property type="match status" value="1"/>
</dbReference>
<dbReference type="Proteomes" id="UP000316639">
    <property type="component" value="Unassembled WGS sequence"/>
</dbReference>
<dbReference type="PANTHER" id="PTHR43537">
    <property type="entry name" value="TRANSCRIPTIONAL REGULATOR, GNTR FAMILY"/>
    <property type="match status" value="1"/>
</dbReference>
<dbReference type="PANTHER" id="PTHR43537:SF45">
    <property type="entry name" value="GNTR FAMILY REGULATORY PROTEIN"/>
    <property type="match status" value="1"/>
</dbReference>
<keyword evidence="1" id="KW-0805">Transcription regulation</keyword>
<proteinExistence type="predicted"/>
<dbReference type="InterPro" id="IPR011711">
    <property type="entry name" value="GntR_C"/>
</dbReference>
<dbReference type="Gene3D" id="1.20.120.530">
    <property type="entry name" value="GntR ligand-binding domain-like"/>
    <property type="match status" value="1"/>
</dbReference>
<keyword evidence="2" id="KW-0238">DNA-binding</keyword>
<dbReference type="PRINTS" id="PR00035">
    <property type="entry name" value="HTHGNTR"/>
</dbReference>
<dbReference type="SMART" id="SM00345">
    <property type="entry name" value="HTH_GNTR"/>
    <property type="match status" value="1"/>
</dbReference>
<name>A0A563EX58_9PSEU</name>
<dbReference type="Pfam" id="PF07729">
    <property type="entry name" value="FCD"/>
    <property type="match status" value="1"/>
</dbReference>
<dbReference type="GO" id="GO:0003700">
    <property type="term" value="F:DNA-binding transcription factor activity"/>
    <property type="evidence" value="ECO:0007669"/>
    <property type="project" value="InterPro"/>
</dbReference>
<evidence type="ECO:0000313" key="5">
    <source>
        <dbReference type="EMBL" id="TWP52243.1"/>
    </source>
</evidence>
<dbReference type="OrthoDB" id="5243844at2"/>
<dbReference type="InterPro" id="IPR036388">
    <property type="entry name" value="WH-like_DNA-bd_sf"/>
</dbReference>
<evidence type="ECO:0000256" key="1">
    <source>
        <dbReference type="ARBA" id="ARBA00023015"/>
    </source>
</evidence>
<dbReference type="PROSITE" id="PS50949">
    <property type="entry name" value="HTH_GNTR"/>
    <property type="match status" value="1"/>
</dbReference>
<dbReference type="CDD" id="cd07377">
    <property type="entry name" value="WHTH_GntR"/>
    <property type="match status" value="1"/>
</dbReference>
<dbReference type="SMART" id="SM00895">
    <property type="entry name" value="FCD"/>
    <property type="match status" value="1"/>
</dbReference>
<dbReference type="GO" id="GO:0003677">
    <property type="term" value="F:DNA binding"/>
    <property type="evidence" value="ECO:0007669"/>
    <property type="project" value="UniProtKB-KW"/>
</dbReference>
<protein>
    <submittedName>
        <fullName evidence="5">GntR family transcriptional regulator</fullName>
    </submittedName>
</protein>
<evidence type="ECO:0000259" key="4">
    <source>
        <dbReference type="PROSITE" id="PS50949"/>
    </source>
</evidence>
<dbReference type="SUPFAM" id="SSF48008">
    <property type="entry name" value="GntR ligand-binding domain-like"/>
    <property type="match status" value="1"/>
</dbReference>
<dbReference type="EMBL" id="VOBR01000006">
    <property type="protein sequence ID" value="TWP52243.1"/>
    <property type="molecule type" value="Genomic_DNA"/>
</dbReference>
<evidence type="ECO:0000256" key="3">
    <source>
        <dbReference type="ARBA" id="ARBA00023163"/>
    </source>
</evidence>
<reference evidence="5 6" key="1">
    <citation type="submission" date="2019-07" db="EMBL/GenBank/DDBJ databases">
        <title>Lentzea xizangensis sp. nov., isolated from Qinghai-Tibetan Plateau Soils.</title>
        <authorList>
            <person name="Huang J."/>
        </authorList>
    </citation>
    <scope>NUCLEOTIDE SEQUENCE [LARGE SCALE GENOMIC DNA]</scope>
    <source>
        <strain evidence="5 6">FXJ1.1311</strain>
    </source>
</reference>
<organism evidence="5 6">
    <name type="scientific">Lentzea tibetensis</name>
    <dbReference type="NCBI Taxonomy" id="2591470"/>
    <lineage>
        <taxon>Bacteria</taxon>
        <taxon>Bacillati</taxon>
        <taxon>Actinomycetota</taxon>
        <taxon>Actinomycetes</taxon>
        <taxon>Pseudonocardiales</taxon>
        <taxon>Pseudonocardiaceae</taxon>
        <taxon>Lentzea</taxon>
    </lineage>
</organism>